<evidence type="ECO:0000313" key="5">
    <source>
        <dbReference type="EMBL" id="ALR88630.1"/>
    </source>
</evidence>
<dbReference type="SMART" id="SM00216">
    <property type="entry name" value="VWD"/>
    <property type="match status" value="1"/>
</dbReference>
<proteinExistence type="evidence at transcript level"/>
<feature type="signal peptide" evidence="3">
    <location>
        <begin position="1"/>
        <end position="19"/>
    </location>
</feature>
<evidence type="ECO:0000256" key="3">
    <source>
        <dbReference type="SAM" id="SignalP"/>
    </source>
</evidence>
<feature type="chain" id="PRO_5006832722" evidence="3">
    <location>
        <begin position="20"/>
        <end position="322"/>
    </location>
</feature>
<reference evidence="5" key="1">
    <citation type="journal article" date="2015" name="Nature">
        <title>Hemichordate genomes and deuterostome origins.</title>
        <authorList>
            <person name="Simakov O."/>
            <person name="Kawashima T."/>
            <person name="Marletaz F."/>
            <person name="Jenkins J."/>
            <person name="Koyanagi R."/>
            <person name="Mitros T."/>
            <person name="Hisata K."/>
            <person name="Bredeson J."/>
            <person name="Shoguchi E."/>
            <person name="Gyoja F."/>
            <person name="Yue J.X."/>
            <person name="Chen Y.C."/>
            <person name="Freeman R.M.Jr."/>
            <person name="Sasaki A."/>
            <person name="Hikosaka-Katayama T."/>
            <person name="Sato A."/>
            <person name="Fujie M."/>
            <person name="Baughman K.W."/>
            <person name="Levine J."/>
            <person name="Gonzalez P."/>
            <person name="Cameron C."/>
            <person name="Fritzenwanker J.H."/>
            <person name="Pani A.M."/>
            <person name="Goto H."/>
            <person name="Kanda M."/>
            <person name="Arakaki N."/>
            <person name="Yamasaki S."/>
            <person name="Qu J."/>
            <person name="Cree A."/>
            <person name="Ding Y."/>
            <person name="Dinh H.H."/>
            <person name="Dugan S."/>
            <person name="Holder M."/>
            <person name="Jhangiani S.N."/>
            <person name="Kovar C.L."/>
            <person name="Lee S.L."/>
            <person name="Lewis L.R."/>
            <person name="Morton D."/>
            <person name="Nazareth L.V."/>
            <person name="Okwuonu G."/>
            <person name="Santibanez J."/>
            <person name="Chen R."/>
            <person name="Richards S."/>
            <person name="Muzny D.M."/>
            <person name="Gillis A."/>
            <person name="Peshkin L."/>
            <person name="Wu M."/>
            <person name="Humphreys T."/>
            <person name="Su Y.H."/>
            <person name="Putnam N.H."/>
            <person name="Schmutz J."/>
            <person name="Fujiyama A."/>
            <person name="Yu J.K."/>
            <person name="Tagawa K."/>
            <person name="Worley K.C."/>
            <person name="Gibbs R.A."/>
            <person name="Kirschner M.W."/>
            <person name="Lowe C.J."/>
            <person name="Satoh N."/>
            <person name="Rokhsar D.S."/>
            <person name="Gerhart J."/>
        </authorList>
    </citation>
    <scope>NUCLEOTIDE SEQUENCE</scope>
</reference>
<dbReference type="GeneID" id="100377018"/>
<gene>
    <name evidence="7" type="primary">LOC100377018</name>
</gene>
<evidence type="ECO:0000313" key="6">
    <source>
        <dbReference type="Proteomes" id="UP000694865"/>
    </source>
</evidence>
<evidence type="ECO:0000259" key="4">
    <source>
        <dbReference type="PROSITE" id="PS51233"/>
    </source>
</evidence>
<name>A0A0U2US46_SACKO</name>
<keyword evidence="3" id="KW-0732">Signal</keyword>
<dbReference type="InterPro" id="IPR050780">
    <property type="entry name" value="Mucin_vWF_Thrombospondin_sf"/>
</dbReference>
<sequence>MRVLSVLVLSLIVISSATSRRKRQLSDTLSIERFAKYNVIVSHQRLGDCSFIITFMRADMTSEVLAKNLTLHYTIDDSLAMQEYPVDTGTTVIQANQLTETLYWDPPEGFVPPFDTTGVTQISGTQGGTIIQHTMDDGPCTPASTRGDPHLRSFDGHGFSFQGLCWYTLAKHCTDNPDFEITTEFAPRESTGTQIRTRAVRMNITVGDEMISMDTDNHVTVNGKAYYVAKLDGLPRNVALTVVDSRVIIRIPKANMDILWEGRRHSFSASLYHPDYKGNLCGLLGNADGDPLNDFEKRDGWLTQDINEFGESWRIEDKSCDY</sequence>
<evidence type="ECO:0000256" key="1">
    <source>
        <dbReference type="ARBA" id="ARBA00023157"/>
    </source>
</evidence>
<evidence type="ECO:0000313" key="7">
    <source>
        <dbReference type="RefSeq" id="XP_002733607.1"/>
    </source>
</evidence>
<dbReference type="KEGG" id="sko:100377018"/>
<dbReference type="Proteomes" id="UP000694865">
    <property type="component" value="Unplaced"/>
</dbReference>
<dbReference type="PROSITE" id="PS51233">
    <property type="entry name" value="VWFD"/>
    <property type="match status" value="1"/>
</dbReference>
<dbReference type="OrthoDB" id="5956066at2759"/>
<reference evidence="7" key="2">
    <citation type="submission" date="2025-05" db="UniProtKB">
        <authorList>
            <consortium name="RefSeq"/>
        </authorList>
    </citation>
    <scope>IDENTIFICATION</scope>
    <source>
        <tissue evidence="7">Testes</tissue>
    </source>
</reference>
<dbReference type="InterPro" id="IPR001846">
    <property type="entry name" value="VWF_type-D"/>
</dbReference>
<dbReference type="PANTHER" id="PTHR11339">
    <property type="entry name" value="EXTRACELLULAR MATRIX GLYCOPROTEIN RELATED"/>
    <property type="match status" value="1"/>
</dbReference>
<keyword evidence="2" id="KW-0325">Glycoprotein</keyword>
<feature type="domain" description="VWFD" evidence="4">
    <location>
        <begin position="141"/>
        <end position="321"/>
    </location>
</feature>
<dbReference type="Pfam" id="PF00094">
    <property type="entry name" value="VWD"/>
    <property type="match status" value="1"/>
</dbReference>
<organism evidence="5">
    <name type="scientific">Saccoglossus kowalevskii</name>
    <name type="common">Acorn worm</name>
    <dbReference type="NCBI Taxonomy" id="10224"/>
    <lineage>
        <taxon>Eukaryota</taxon>
        <taxon>Metazoa</taxon>
        <taxon>Hemichordata</taxon>
        <taxon>Enteropneusta</taxon>
        <taxon>Harrimaniidae</taxon>
        <taxon>Saccoglossus</taxon>
    </lineage>
</organism>
<keyword evidence="6" id="KW-1185">Reference proteome</keyword>
<protein>
    <submittedName>
        <fullName evidence="7">BMP-binding endothelial regulator protein-like</fullName>
    </submittedName>
    <submittedName>
        <fullName evidence="5">von Willebrand type d domain containing protein-like m23</fullName>
    </submittedName>
</protein>
<evidence type="ECO:0000256" key="2">
    <source>
        <dbReference type="ARBA" id="ARBA00023180"/>
    </source>
</evidence>
<dbReference type="EMBL" id="KT954984">
    <property type="protein sequence ID" value="ALR88630.1"/>
    <property type="molecule type" value="mRNA"/>
</dbReference>
<dbReference type="AlphaFoldDB" id="A0A0U2US46"/>
<dbReference type="RefSeq" id="XP_002733607.1">
    <property type="nucleotide sequence ID" value="XM_002733561.2"/>
</dbReference>
<keyword evidence="1" id="KW-1015">Disulfide bond</keyword>
<accession>A0A0U2US46</accession>